<keyword evidence="7 14" id="KW-0812">Transmembrane</keyword>
<evidence type="ECO:0000256" key="5">
    <source>
        <dbReference type="ARBA" id="ARBA00022676"/>
    </source>
</evidence>
<feature type="transmembrane region" description="Helical" evidence="14">
    <location>
        <begin position="554"/>
        <end position="578"/>
    </location>
</feature>
<dbReference type="Pfam" id="PF02364">
    <property type="entry name" value="Glucan_synthase"/>
    <property type="match status" value="2"/>
</dbReference>
<dbReference type="PANTHER" id="PTHR12741:SF53">
    <property type="entry name" value="1,3-BETA-GLUCAN SYNTHASE"/>
    <property type="match status" value="1"/>
</dbReference>
<dbReference type="InterPro" id="IPR003440">
    <property type="entry name" value="Glyco_trans_48_dom"/>
</dbReference>
<dbReference type="KEGG" id="aprc:113853305"/>
<keyword evidence="4" id="KW-1003">Cell membrane</keyword>
<feature type="transmembrane region" description="Helical" evidence="14">
    <location>
        <begin position="1656"/>
        <end position="1675"/>
    </location>
</feature>
<proteinExistence type="inferred from homology"/>
<evidence type="ECO:0000256" key="14">
    <source>
        <dbReference type="SAM" id="Phobius"/>
    </source>
</evidence>
<evidence type="ECO:0000313" key="17">
    <source>
        <dbReference type="RefSeq" id="XP_027339682.1"/>
    </source>
</evidence>
<dbReference type="InterPro" id="IPR058851">
    <property type="entry name" value="CALS1_helical"/>
</dbReference>
<feature type="transmembrane region" description="Helical" evidence="14">
    <location>
        <begin position="1799"/>
        <end position="1817"/>
    </location>
</feature>
<keyword evidence="11" id="KW-0961">Cell wall biogenesis/degradation</keyword>
<keyword evidence="5" id="KW-0328">Glycosyltransferase</keyword>
<keyword evidence="9 14" id="KW-1133">Transmembrane helix</keyword>
<comment type="catalytic activity">
    <reaction evidence="13">
        <text>[(1-&gt;3)-beta-D-glucosyl](n) + UDP-alpha-D-glucose = [(1-&gt;3)-beta-D-glucosyl](n+1) + UDP + H(+)</text>
        <dbReference type="Rhea" id="RHEA:21476"/>
        <dbReference type="Rhea" id="RHEA-COMP:11146"/>
        <dbReference type="Rhea" id="RHEA-COMP:14303"/>
        <dbReference type="ChEBI" id="CHEBI:15378"/>
        <dbReference type="ChEBI" id="CHEBI:37671"/>
        <dbReference type="ChEBI" id="CHEBI:58223"/>
        <dbReference type="ChEBI" id="CHEBI:58885"/>
        <dbReference type="EC" id="2.4.1.34"/>
    </reaction>
</comment>
<dbReference type="Pfam" id="PF14288">
    <property type="entry name" value="FKS1_dom1"/>
    <property type="match status" value="1"/>
</dbReference>
<dbReference type="InterPro" id="IPR023175">
    <property type="entry name" value="Vta1/CALS_N_sf"/>
</dbReference>
<sequence>MSSVEAGAQTLIRRPSRSAATTTFSTEVFDNDVVPSSLASISPILRVANEIESERPRVAYLCRFYAFEKAHRLDQSSSGRGVRQFKTLLLQRLERDNRQSLPARVKKTDAREIQAYYQQYYEHYVRALDQGEQADRAQLGKAYQTAGVLFEVLCAVNKTEKVEEVAPEIIASARDVQEKTEIYAPFNILPLDSAGASQPIMQLEEIKAAVSALWNTRGLNWPSSFEQQRQRTGDLDMLDWLRAMFGFQRDSVRNQREHLILLLANYHIRLHPKPEPLNKLDDRAVNGVMNDLFKNYKKWCKFLGRKHSLRLPQGQQEIQQRKILYMGLYLLIWGEASNVRFMPECLCYIFHNMAYELHGLLAGNVSIVTGENIKPSYGGDDEAFLRKVITPIYRVIQREAEKSRNGTAPHSAWCNYDDLNEYFWSPDCFSLGWPMRDDGEFFRSTLNLTLGRKSAQHRSGRPGKSNFVETRSFWNIFRSFDRLWTFYLLGLQVMFIIAWDEISVMDIFQKNELYKLSSIFITAAILRLLQSILDLALNFPGYHRWRFIDVLRNILKVIVSLFWVVVLPLFYVHSFSGAPEFMKTLLSFVRQLKGTPPLYIFAVGVYLLPNLLAAILFCFPMLRRWIENSDWHIVRLLLWWSQPRIYLGRGMHESQFALLKYTLFWVILLAAKFSFSYFVQIKPLVQPTKDIMSIRHVNFAWHEFFPNAKNNYGAVIALWSPVLMVYFMDTQIWYSIFSTLCGGVIGAFDRLGEIRTLTMLRSRFQSLPGAFNTYLVPTEKKQRRTFSFSTRFAEISTSRRSEAAKFAQLWNEVICSFREEDIISDWKVDLLMVPYSSDPSLKIIQWPPFLLASKIPIALDMAAQFRGRGSDLWKRICADEYMKCAVIECYESFKNVLYALVVGEAEKRTISIIIKEVENSIFKNTLLTNFRMGFLPSLCKKFVELVEILKDADSSKRGTVVVLLQDMLEVFTRDMMVNEISELAELNHSSKDTGMQLFAGTDAKPAVLFPPVVTAQWEEQIRRLYLLLTVKESAIEVPTNLEARRRIAFFTNSLFMDMPRAPRVRKMLSFSVLTPYYSEETVYSKNDLEVENEDGVSIIYYLQKIYPDEWNNFMERLNCKKDSEIWEKDEHILQLRHWASLRGQTLCRTVRGMMYYRRAIKLQAFLDMANEKEILDGYKAVTVPSEEDRKSHRSLYANLEAIADMKFTYVATCQNYGNQKRSGDRRATDILNLMVNNPSLRVAYIDEVEEREGGKVQKVYYSVLVKAVDSLDQEIFRIKLPGAAKLGEGKPENQNHAIIFTRGEALQTIDMNQDNYLEEALKMRNLLEEFSEDHGVRRPTILGVREHIFTGSVSSLAWFMSNQETSFVTIGQRVLARPLKVRFHYGHPDVFDRIFHITRGGCSKASRGINLSEDIFAGFNSTLRRGNVTHHEYIQCGKGRDVGLNQISLFEAKVACGNGEQTLSRDIYRLGHRFDFFRMLSFYFTTIGFYISSMIVVLTCYAFLYGKLYLSLSGLEDTIVKLARRKGDDALKAAIASQSLVQIGLLMTLPMIMEIGLERGFRTAIGDFIIMQLQLAPVFFTFSLGTKMHYFGRTLLHGGAKYRATGRGFVVRHEKFAENYRLYSRSHFVKGIELTMLLLCYRIYGSATPDSSSYGLLSWSMWFLVCSFLFSPFLFNPSGFEWQKIVEDWDDWKKWISSRGGIGVPSNKSWESWWNEEQEHLQYTGILGRICEVVISLRFFVYQYGIVYHLHVARGDKSIVVYGLSWLVIVAAMFILKIVSMGRKKFSADFQLMFRLLKLFLFIGAIVALGLMFTLLSLTVGDIFASLLAFLPTGWALIEIAQACRPLVKGIGMWGSVQALARGYEYLMGVVIFAPVAILAWFPFVSEFQTRLLFNQAFSRGLQIQRILAGGKKHK</sequence>
<name>A0A8B8K7C8_ABRPR</name>
<dbReference type="Proteomes" id="UP000694853">
    <property type="component" value="Unplaced"/>
</dbReference>
<feature type="transmembrane region" description="Helical" evidence="14">
    <location>
        <begin position="598"/>
        <end position="619"/>
    </location>
</feature>
<evidence type="ECO:0000256" key="8">
    <source>
        <dbReference type="ARBA" id="ARBA00022960"/>
    </source>
</evidence>
<evidence type="ECO:0000259" key="15">
    <source>
        <dbReference type="SMART" id="SM01205"/>
    </source>
</evidence>
<evidence type="ECO:0000256" key="10">
    <source>
        <dbReference type="ARBA" id="ARBA00023136"/>
    </source>
</evidence>
<dbReference type="Pfam" id="PF04652">
    <property type="entry name" value="Vta1"/>
    <property type="match status" value="1"/>
</dbReference>
<evidence type="ECO:0000256" key="2">
    <source>
        <dbReference type="ARBA" id="ARBA00009040"/>
    </source>
</evidence>
<evidence type="ECO:0000256" key="7">
    <source>
        <dbReference type="ARBA" id="ARBA00022692"/>
    </source>
</evidence>
<feature type="transmembrane region" description="Helical" evidence="14">
    <location>
        <begin position="1564"/>
        <end position="1585"/>
    </location>
</feature>
<feature type="transmembrane region" description="Helical" evidence="14">
    <location>
        <begin position="1864"/>
        <end position="1884"/>
    </location>
</feature>
<evidence type="ECO:0000313" key="16">
    <source>
        <dbReference type="Proteomes" id="UP000694853"/>
    </source>
</evidence>
<evidence type="ECO:0000256" key="12">
    <source>
        <dbReference type="ARBA" id="ARBA00032165"/>
    </source>
</evidence>
<organism evidence="16 17">
    <name type="scientific">Abrus precatorius</name>
    <name type="common">Indian licorice</name>
    <name type="synonym">Glycine abrus</name>
    <dbReference type="NCBI Taxonomy" id="3816"/>
    <lineage>
        <taxon>Eukaryota</taxon>
        <taxon>Viridiplantae</taxon>
        <taxon>Streptophyta</taxon>
        <taxon>Embryophyta</taxon>
        <taxon>Tracheophyta</taxon>
        <taxon>Spermatophyta</taxon>
        <taxon>Magnoliopsida</taxon>
        <taxon>eudicotyledons</taxon>
        <taxon>Gunneridae</taxon>
        <taxon>Pentapetalae</taxon>
        <taxon>rosids</taxon>
        <taxon>fabids</taxon>
        <taxon>Fabales</taxon>
        <taxon>Fabaceae</taxon>
        <taxon>Papilionoideae</taxon>
        <taxon>50 kb inversion clade</taxon>
        <taxon>NPAAA clade</taxon>
        <taxon>indigoferoid/millettioid clade</taxon>
        <taxon>Abreae</taxon>
        <taxon>Abrus</taxon>
    </lineage>
</organism>
<feature type="domain" description="1,3-beta-glucan synthase component FKS1-like" evidence="15">
    <location>
        <begin position="320"/>
        <end position="436"/>
    </location>
</feature>
<feature type="transmembrane region" description="Helical" evidence="14">
    <location>
        <begin position="1482"/>
        <end position="1504"/>
    </location>
</feature>
<dbReference type="GO" id="GO:0008360">
    <property type="term" value="P:regulation of cell shape"/>
    <property type="evidence" value="ECO:0007669"/>
    <property type="project" value="UniProtKB-KW"/>
</dbReference>
<gene>
    <name evidence="17" type="primary">LOC113853305</name>
</gene>
<dbReference type="RefSeq" id="XP_027339682.1">
    <property type="nucleotide sequence ID" value="XM_027483881.1"/>
</dbReference>
<evidence type="ECO:0000256" key="4">
    <source>
        <dbReference type="ARBA" id="ARBA00022475"/>
    </source>
</evidence>
<keyword evidence="16" id="KW-1185">Reference proteome</keyword>
<evidence type="ECO:0000256" key="9">
    <source>
        <dbReference type="ARBA" id="ARBA00022989"/>
    </source>
</evidence>
<dbReference type="InterPro" id="IPR039431">
    <property type="entry name" value="Vta1/CALS_N"/>
</dbReference>
<feature type="transmembrane region" description="Helical" evidence="14">
    <location>
        <begin position="1759"/>
        <end position="1779"/>
    </location>
</feature>
<keyword evidence="10 14" id="KW-0472">Membrane</keyword>
<feature type="transmembrane region" description="Helical" evidence="14">
    <location>
        <begin position="483"/>
        <end position="499"/>
    </location>
</feature>
<evidence type="ECO:0000256" key="13">
    <source>
        <dbReference type="ARBA" id="ARBA00047777"/>
    </source>
</evidence>
<dbReference type="OrthoDB" id="1880850at2759"/>
<reference evidence="16" key="1">
    <citation type="journal article" date="2019" name="Toxins">
        <title>Detection of Abrin-Like and Prepropulchellin-Like Toxin Genes and Transcripts Using Whole Genome Sequencing and Full-Length Transcript Sequencing of Abrus precatorius.</title>
        <authorList>
            <person name="Hovde B.T."/>
            <person name="Daligault H.E."/>
            <person name="Hanschen E.R."/>
            <person name="Kunde Y.A."/>
            <person name="Johnson M.B."/>
            <person name="Starkenburg S.R."/>
            <person name="Johnson S.L."/>
        </authorList>
    </citation>
    <scope>NUCLEOTIDE SEQUENCE [LARGE SCALE GENOMIC DNA]</scope>
</reference>
<accession>A0A8B8K7C8</accession>
<dbReference type="InterPro" id="IPR026899">
    <property type="entry name" value="FKS1-like_dom1"/>
</dbReference>
<evidence type="ECO:0000256" key="6">
    <source>
        <dbReference type="ARBA" id="ARBA00022679"/>
    </source>
</evidence>
<evidence type="ECO:0000256" key="1">
    <source>
        <dbReference type="ARBA" id="ARBA00004651"/>
    </source>
</evidence>
<dbReference type="GO" id="GO:0006075">
    <property type="term" value="P:(1-&gt;3)-beta-D-glucan biosynthetic process"/>
    <property type="evidence" value="ECO:0007669"/>
    <property type="project" value="InterPro"/>
</dbReference>
<dbReference type="GO" id="GO:0000148">
    <property type="term" value="C:1,3-beta-D-glucan synthase complex"/>
    <property type="evidence" value="ECO:0007669"/>
    <property type="project" value="InterPro"/>
</dbReference>
<feature type="transmembrane region" description="Helical" evidence="14">
    <location>
        <begin position="1530"/>
        <end position="1552"/>
    </location>
</feature>
<dbReference type="EC" id="2.4.1.34" evidence="3"/>
<evidence type="ECO:0000256" key="11">
    <source>
        <dbReference type="ARBA" id="ARBA00023316"/>
    </source>
</evidence>
<dbReference type="SMART" id="SM01205">
    <property type="entry name" value="FKS1_dom1"/>
    <property type="match status" value="1"/>
</dbReference>
<dbReference type="GeneID" id="113853305"/>
<dbReference type="GO" id="GO:0003843">
    <property type="term" value="F:1,3-beta-D-glucan synthase activity"/>
    <property type="evidence" value="ECO:0007669"/>
    <property type="project" value="UniProtKB-EC"/>
</dbReference>
<comment type="subcellular location">
    <subcellularLocation>
        <location evidence="1">Cell membrane</location>
        <topology evidence="1">Multi-pass membrane protein</topology>
    </subcellularLocation>
</comment>
<comment type="similarity">
    <text evidence="2">Belongs to the glycosyltransferase 48 family.</text>
</comment>
<feature type="transmembrane region" description="Helical" evidence="14">
    <location>
        <begin position="658"/>
        <end position="679"/>
    </location>
</feature>
<dbReference type="PANTHER" id="PTHR12741">
    <property type="entry name" value="LYST-INTERACTING PROTEIN LIP5 DOPAMINE RESPONSIVE PROTEIN DRG-1"/>
    <property type="match status" value="1"/>
</dbReference>
<dbReference type="FunFam" id="1.25.40.270:FF:000002">
    <property type="entry name" value="callose synthase 3"/>
    <property type="match status" value="1"/>
</dbReference>
<keyword evidence="6" id="KW-0808">Transferase</keyword>
<dbReference type="Gene3D" id="1.25.40.270">
    <property type="entry name" value="Vacuolar protein sorting-associated protein vta1"/>
    <property type="match status" value="1"/>
</dbReference>
<dbReference type="GO" id="GO:0005886">
    <property type="term" value="C:plasma membrane"/>
    <property type="evidence" value="ECO:0007669"/>
    <property type="project" value="UniProtKB-SubCell"/>
</dbReference>
<dbReference type="GO" id="GO:0071555">
    <property type="term" value="P:cell wall organization"/>
    <property type="evidence" value="ECO:0007669"/>
    <property type="project" value="UniProtKB-KW"/>
</dbReference>
<protein>
    <recommendedName>
        <fullName evidence="12">1,3-beta-glucan synthase</fullName>
        <ecNumber evidence="3">2.4.1.34</ecNumber>
    </recommendedName>
    <alternativeName>
        <fullName evidence="12">1,3-beta-glucan synthase</fullName>
    </alternativeName>
</protein>
<reference evidence="17" key="2">
    <citation type="submission" date="2025-08" db="UniProtKB">
        <authorList>
            <consortium name="RefSeq"/>
        </authorList>
    </citation>
    <scope>IDENTIFICATION</scope>
    <source>
        <tissue evidence="17">Young leaves</tissue>
    </source>
</reference>
<keyword evidence="8" id="KW-0133">Cell shape</keyword>
<evidence type="ECO:0000256" key="3">
    <source>
        <dbReference type="ARBA" id="ARBA00012589"/>
    </source>
</evidence>
<dbReference type="Pfam" id="PF25968">
    <property type="entry name" value="CALS1"/>
    <property type="match status" value="1"/>
</dbReference>